<protein>
    <submittedName>
        <fullName evidence="1">Uncharacterized protein</fullName>
    </submittedName>
</protein>
<evidence type="ECO:0000313" key="1">
    <source>
        <dbReference type="EMBL" id="GFD07406.1"/>
    </source>
</evidence>
<organism evidence="1">
    <name type="scientific">Tanacetum cinerariifolium</name>
    <name type="common">Dalmatian daisy</name>
    <name type="synonym">Chrysanthemum cinerariifolium</name>
    <dbReference type="NCBI Taxonomy" id="118510"/>
    <lineage>
        <taxon>Eukaryota</taxon>
        <taxon>Viridiplantae</taxon>
        <taxon>Streptophyta</taxon>
        <taxon>Embryophyta</taxon>
        <taxon>Tracheophyta</taxon>
        <taxon>Spermatophyta</taxon>
        <taxon>Magnoliopsida</taxon>
        <taxon>eudicotyledons</taxon>
        <taxon>Gunneridae</taxon>
        <taxon>Pentapetalae</taxon>
        <taxon>asterids</taxon>
        <taxon>campanulids</taxon>
        <taxon>Asterales</taxon>
        <taxon>Asteraceae</taxon>
        <taxon>Asteroideae</taxon>
        <taxon>Anthemideae</taxon>
        <taxon>Anthemidinae</taxon>
        <taxon>Tanacetum</taxon>
    </lineage>
</organism>
<gene>
    <name evidence="1" type="ORF">Tci_879375</name>
</gene>
<proteinExistence type="predicted"/>
<accession>A0A699TEH0</accession>
<reference evidence="1" key="1">
    <citation type="journal article" date="2019" name="Sci. Rep.">
        <title>Draft genome of Tanacetum cinerariifolium, the natural source of mosquito coil.</title>
        <authorList>
            <person name="Yamashiro T."/>
            <person name="Shiraishi A."/>
            <person name="Satake H."/>
            <person name="Nakayama K."/>
        </authorList>
    </citation>
    <scope>NUCLEOTIDE SEQUENCE</scope>
</reference>
<dbReference type="AlphaFoldDB" id="A0A699TEH0"/>
<feature type="non-terminal residue" evidence="1">
    <location>
        <position position="1"/>
    </location>
</feature>
<name>A0A699TEH0_TANCI</name>
<dbReference type="EMBL" id="BKCJ011231349">
    <property type="protein sequence ID" value="GFD07406.1"/>
    <property type="molecule type" value="Genomic_DNA"/>
</dbReference>
<comment type="caution">
    <text evidence="1">The sequence shown here is derived from an EMBL/GenBank/DDBJ whole genome shotgun (WGS) entry which is preliminary data.</text>
</comment>
<sequence>DGAIGINLRNGERARPARFEFAEENLQSGVKEEDSITDVENTVLDFRVMKPLGFFFVNERVFVGLNTEFIEFIALNFPVITCCLQIKVCMFEGPIGFVLQLNRKMTSFSVNQLIWSTSNWCFISDSECPKSVGKG</sequence>